<evidence type="ECO:0000256" key="3">
    <source>
        <dbReference type="ARBA" id="ARBA00022833"/>
    </source>
</evidence>
<dbReference type="InterPro" id="IPR040138">
    <property type="entry name" value="MIER/MTA"/>
</dbReference>
<keyword evidence="8" id="KW-1185">Reference proteome</keyword>
<dbReference type="SMART" id="SM00717">
    <property type="entry name" value="SANT"/>
    <property type="match status" value="1"/>
</dbReference>
<evidence type="ECO:0000256" key="5">
    <source>
        <dbReference type="ARBA" id="ARBA00023242"/>
    </source>
</evidence>
<keyword evidence="2" id="KW-0863">Zinc-finger</keyword>
<gene>
    <name evidence="7" type="ORF">RS030_81352</name>
</gene>
<name>A0AAV9XSR7_9CRYT</name>
<dbReference type="PANTHER" id="PTHR10865:SF28">
    <property type="entry name" value="ELM2 DOMAIN-CONTAINING PROTEIN"/>
    <property type="match status" value="1"/>
</dbReference>
<comment type="caution">
    <text evidence="7">The sequence shown here is derived from an EMBL/GenBank/DDBJ whole genome shotgun (WGS) entry which is preliminary data.</text>
</comment>
<evidence type="ECO:0000256" key="1">
    <source>
        <dbReference type="ARBA" id="ARBA00022723"/>
    </source>
</evidence>
<dbReference type="PANTHER" id="PTHR10865">
    <property type="entry name" value="METASTASIS-ASSOCIATED PROTEIN AND MESODERM INDUCTION EARLY RESPONSE PROTEIN"/>
    <property type="match status" value="1"/>
</dbReference>
<keyword evidence="1" id="KW-0479">Metal-binding</keyword>
<dbReference type="EMBL" id="JAWDEY010000036">
    <property type="protein sequence ID" value="KAK6587790.1"/>
    <property type="molecule type" value="Genomic_DNA"/>
</dbReference>
<dbReference type="GO" id="GO:0005654">
    <property type="term" value="C:nucleoplasm"/>
    <property type="evidence" value="ECO:0007669"/>
    <property type="project" value="TreeGrafter"/>
</dbReference>
<protein>
    <recommendedName>
        <fullName evidence="6">SANT domain-containing protein</fullName>
    </recommendedName>
</protein>
<dbReference type="GO" id="GO:0008270">
    <property type="term" value="F:zinc ion binding"/>
    <property type="evidence" value="ECO:0007669"/>
    <property type="project" value="UniProtKB-KW"/>
</dbReference>
<sequence length="279" mass="31890">MKKSCKKLHNVVTTNKVKSSNSKIIQQFQVNKDTTDALKNQRQSGVNSTTNANIGIIVKNNDESQSVRENNSPLNSGGMVGLEDLDVKLKGSFQGPIYYSGEIPEPNLRINIINSKISKLETYLSLCEELYLGGYSKSGSTSSLFQYLIISHNINSVERLESLSKKYQFTGNNKQNLKPSQKQTSNTEDAISAETIISPLDLLTHPFRIKDTIDLWGPHEVILFECAMCKYGKEFDKIQRIIKTKTTKEIVDFYYCVWKRTNRYRAWKENRHFSEHIFS</sequence>
<dbReference type="PROSITE" id="PS51293">
    <property type="entry name" value="SANT"/>
    <property type="match status" value="1"/>
</dbReference>
<reference evidence="7 8" key="1">
    <citation type="submission" date="2023-10" db="EMBL/GenBank/DDBJ databases">
        <title>Comparative genomics analysis reveals potential genetic determinants of host preference in Cryptosporidium xiaoi.</title>
        <authorList>
            <person name="Xiao L."/>
            <person name="Li J."/>
        </authorList>
    </citation>
    <scope>NUCLEOTIDE SEQUENCE [LARGE SCALE GENOMIC DNA]</scope>
    <source>
        <strain evidence="7 8">52996</strain>
    </source>
</reference>
<keyword evidence="4" id="KW-0238">DNA-binding</keyword>
<keyword evidence="5" id="KW-0539">Nucleus</keyword>
<dbReference type="AlphaFoldDB" id="A0AAV9XSR7"/>
<evidence type="ECO:0000256" key="4">
    <source>
        <dbReference type="ARBA" id="ARBA00023125"/>
    </source>
</evidence>
<dbReference type="Gene3D" id="1.10.10.60">
    <property type="entry name" value="Homeodomain-like"/>
    <property type="match status" value="1"/>
</dbReference>
<organism evidence="7 8">
    <name type="scientific">Cryptosporidium xiaoi</name>
    <dbReference type="NCBI Taxonomy" id="659607"/>
    <lineage>
        <taxon>Eukaryota</taxon>
        <taxon>Sar</taxon>
        <taxon>Alveolata</taxon>
        <taxon>Apicomplexa</taxon>
        <taxon>Conoidasida</taxon>
        <taxon>Coccidia</taxon>
        <taxon>Eucoccidiorida</taxon>
        <taxon>Eimeriorina</taxon>
        <taxon>Cryptosporidiidae</taxon>
        <taxon>Cryptosporidium</taxon>
    </lineage>
</organism>
<keyword evidence="3" id="KW-0862">Zinc</keyword>
<dbReference type="GO" id="GO:0003714">
    <property type="term" value="F:transcription corepressor activity"/>
    <property type="evidence" value="ECO:0007669"/>
    <property type="project" value="TreeGrafter"/>
</dbReference>
<evidence type="ECO:0000259" key="6">
    <source>
        <dbReference type="PROSITE" id="PS51293"/>
    </source>
</evidence>
<dbReference type="FunFam" id="1.10.10.60:FF:000012">
    <property type="entry name" value="Metastasis-associated 1 family, member 3"/>
    <property type="match status" value="1"/>
</dbReference>
<dbReference type="InterPro" id="IPR001005">
    <property type="entry name" value="SANT/Myb"/>
</dbReference>
<dbReference type="GO" id="GO:0003677">
    <property type="term" value="F:DNA binding"/>
    <property type="evidence" value="ECO:0007669"/>
    <property type="project" value="UniProtKB-KW"/>
</dbReference>
<dbReference type="InterPro" id="IPR009057">
    <property type="entry name" value="Homeodomain-like_sf"/>
</dbReference>
<accession>A0AAV9XSR7</accession>
<dbReference type="InterPro" id="IPR017884">
    <property type="entry name" value="SANT_dom"/>
</dbReference>
<dbReference type="GO" id="GO:0000122">
    <property type="term" value="P:negative regulation of transcription by RNA polymerase II"/>
    <property type="evidence" value="ECO:0007669"/>
    <property type="project" value="TreeGrafter"/>
</dbReference>
<feature type="domain" description="SANT" evidence="6">
    <location>
        <begin position="216"/>
        <end position="262"/>
    </location>
</feature>
<evidence type="ECO:0000256" key="2">
    <source>
        <dbReference type="ARBA" id="ARBA00022771"/>
    </source>
</evidence>
<evidence type="ECO:0000313" key="8">
    <source>
        <dbReference type="Proteomes" id="UP001311799"/>
    </source>
</evidence>
<evidence type="ECO:0000313" key="7">
    <source>
        <dbReference type="EMBL" id="KAK6587790.1"/>
    </source>
</evidence>
<dbReference type="SUPFAM" id="SSF46689">
    <property type="entry name" value="Homeodomain-like"/>
    <property type="match status" value="1"/>
</dbReference>
<dbReference type="Proteomes" id="UP001311799">
    <property type="component" value="Unassembled WGS sequence"/>
</dbReference>
<dbReference type="GO" id="GO:0042826">
    <property type="term" value="F:histone deacetylase binding"/>
    <property type="evidence" value="ECO:0007669"/>
    <property type="project" value="TreeGrafter"/>
</dbReference>
<proteinExistence type="predicted"/>